<gene>
    <name evidence="5" type="primary">recX</name>
    <name evidence="8" type="ORF">J3R75_002978</name>
</gene>
<evidence type="ECO:0000313" key="8">
    <source>
        <dbReference type="EMBL" id="MDQ0290871.1"/>
    </source>
</evidence>
<dbReference type="GO" id="GO:0005737">
    <property type="term" value="C:cytoplasm"/>
    <property type="evidence" value="ECO:0007669"/>
    <property type="project" value="UniProtKB-SubCell"/>
</dbReference>
<keyword evidence="9" id="KW-1185">Reference proteome</keyword>
<sequence length="182" mass="20694">MMDGRDGIVSEKCREKALRLLEMRPHASGEIRLKLRKNRDFPPAVIEEIISDFTRVGLLNDRQFVALFCEEKKSAMTPPGRYKVALALRRKGLPADIINEVMAEVWDRHDGLTDDDGNFDDDGLSPELARAIRAATPKWQSLCRRAEPSPQLRVKLMRFLAGRGYAGDIIRQASDRVCCQRE</sequence>
<comment type="similarity">
    <text evidence="2 5">Belongs to the RecX family.</text>
</comment>
<dbReference type="PANTHER" id="PTHR33602">
    <property type="entry name" value="REGULATORY PROTEIN RECX FAMILY PROTEIN"/>
    <property type="match status" value="1"/>
</dbReference>
<dbReference type="InterPro" id="IPR036388">
    <property type="entry name" value="WH-like_DNA-bd_sf"/>
</dbReference>
<evidence type="ECO:0000259" key="7">
    <source>
        <dbReference type="Pfam" id="PF21982"/>
    </source>
</evidence>
<dbReference type="Pfam" id="PF21982">
    <property type="entry name" value="RecX_HTH1"/>
    <property type="match status" value="1"/>
</dbReference>
<dbReference type="InterPro" id="IPR003783">
    <property type="entry name" value="Regulatory_RecX"/>
</dbReference>
<comment type="function">
    <text evidence="5">Modulates RecA activity.</text>
</comment>
<dbReference type="AlphaFoldDB" id="A0AAE3VIG0"/>
<dbReference type="RefSeq" id="WP_307262860.1">
    <property type="nucleotide sequence ID" value="NZ_JAUSVL010000001.1"/>
</dbReference>
<evidence type="ECO:0000256" key="5">
    <source>
        <dbReference type="HAMAP-Rule" id="MF_01114"/>
    </source>
</evidence>
<dbReference type="Gene3D" id="1.10.10.10">
    <property type="entry name" value="Winged helix-like DNA-binding domain superfamily/Winged helix DNA-binding domain"/>
    <property type="match status" value="3"/>
</dbReference>
<organism evidence="8 9">
    <name type="scientific">Oligosphaera ethanolica</name>
    <dbReference type="NCBI Taxonomy" id="760260"/>
    <lineage>
        <taxon>Bacteria</taxon>
        <taxon>Pseudomonadati</taxon>
        <taxon>Lentisphaerota</taxon>
        <taxon>Oligosphaeria</taxon>
        <taxon>Oligosphaerales</taxon>
        <taxon>Oligosphaeraceae</taxon>
        <taxon>Oligosphaera</taxon>
    </lineage>
</organism>
<dbReference type="Pfam" id="PF21981">
    <property type="entry name" value="RecX_HTH3"/>
    <property type="match status" value="1"/>
</dbReference>
<feature type="domain" description="RecX first three-helical" evidence="7">
    <location>
        <begin position="13"/>
        <end position="51"/>
    </location>
</feature>
<dbReference type="GO" id="GO:0006282">
    <property type="term" value="P:regulation of DNA repair"/>
    <property type="evidence" value="ECO:0007669"/>
    <property type="project" value="UniProtKB-UniRule"/>
</dbReference>
<dbReference type="InterPro" id="IPR053926">
    <property type="entry name" value="RecX_HTH_1st"/>
</dbReference>
<evidence type="ECO:0000256" key="2">
    <source>
        <dbReference type="ARBA" id="ARBA00009695"/>
    </source>
</evidence>
<evidence type="ECO:0000256" key="3">
    <source>
        <dbReference type="ARBA" id="ARBA00018111"/>
    </source>
</evidence>
<dbReference type="InterPro" id="IPR053925">
    <property type="entry name" value="RecX_HTH_3rd"/>
</dbReference>
<comment type="subcellular location">
    <subcellularLocation>
        <location evidence="1 5">Cytoplasm</location>
    </subcellularLocation>
</comment>
<dbReference type="Proteomes" id="UP001238163">
    <property type="component" value="Unassembled WGS sequence"/>
</dbReference>
<dbReference type="PANTHER" id="PTHR33602:SF1">
    <property type="entry name" value="REGULATORY PROTEIN RECX FAMILY PROTEIN"/>
    <property type="match status" value="1"/>
</dbReference>
<evidence type="ECO:0000256" key="4">
    <source>
        <dbReference type="ARBA" id="ARBA00022490"/>
    </source>
</evidence>
<evidence type="ECO:0000256" key="1">
    <source>
        <dbReference type="ARBA" id="ARBA00004496"/>
    </source>
</evidence>
<dbReference type="HAMAP" id="MF_01114">
    <property type="entry name" value="RecX"/>
    <property type="match status" value="1"/>
</dbReference>
<protein>
    <recommendedName>
        <fullName evidence="3 5">Regulatory protein RecX</fullName>
    </recommendedName>
</protein>
<keyword evidence="4 5" id="KW-0963">Cytoplasm</keyword>
<dbReference type="EMBL" id="JAUSVL010000001">
    <property type="protein sequence ID" value="MDQ0290871.1"/>
    <property type="molecule type" value="Genomic_DNA"/>
</dbReference>
<accession>A0AAE3VIG0</accession>
<name>A0AAE3VIG0_9BACT</name>
<evidence type="ECO:0000313" key="9">
    <source>
        <dbReference type="Proteomes" id="UP001238163"/>
    </source>
</evidence>
<feature type="domain" description="RecX third three-helical" evidence="6">
    <location>
        <begin position="127"/>
        <end position="173"/>
    </location>
</feature>
<comment type="caution">
    <text evidence="8">The sequence shown here is derived from an EMBL/GenBank/DDBJ whole genome shotgun (WGS) entry which is preliminary data.</text>
</comment>
<reference evidence="8" key="1">
    <citation type="submission" date="2023-07" db="EMBL/GenBank/DDBJ databases">
        <title>Genomic Encyclopedia of Type Strains, Phase IV (KMG-IV): sequencing the most valuable type-strain genomes for metagenomic binning, comparative biology and taxonomic classification.</title>
        <authorList>
            <person name="Goeker M."/>
        </authorList>
    </citation>
    <scope>NUCLEOTIDE SEQUENCE</scope>
    <source>
        <strain evidence="8">DSM 24202</strain>
    </source>
</reference>
<proteinExistence type="inferred from homology"/>
<evidence type="ECO:0000259" key="6">
    <source>
        <dbReference type="Pfam" id="PF21981"/>
    </source>
</evidence>